<sequence>MAMNHPEPVGPPDEHPDEHPDENPGARAGERPGDHPGEEHAELLACGRDLAAVWEQTEYAGRPGHTGRAQADAHTLGCAHCREAVADLERLRTAALAPTTADAGGPPDASALVRRVMDVVRLELRPGRTLPLGEADEDIWMYESVAARTVRAAAEEVPGVRAGSCRIAPPGGGVRGPVTVRLEVTVEYGHDLRATSEAVRRGAVSAARDRLGLTVSALDVTVTDLHDPAHRPQGATP</sequence>
<evidence type="ECO:0000313" key="3">
    <source>
        <dbReference type="Proteomes" id="UP000187151"/>
    </source>
</evidence>
<accession>A0ABX3G053</accession>
<dbReference type="Proteomes" id="UP000187151">
    <property type="component" value="Unassembled WGS sequence"/>
</dbReference>
<proteinExistence type="predicted"/>
<name>A0ABX3G053_9ACTN</name>
<feature type="compositionally biased region" description="Basic and acidic residues" evidence="1">
    <location>
        <begin position="12"/>
        <end position="39"/>
    </location>
</feature>
<gene>
    <name evidence="2" type="ORF">AVW11_24170</name>
</gene>
<evidence type="ECO:0008006" key="4">
    <source>
        <dbReference type="Google" id="ProtNLM"/>
    </source>
</evidence>
<protein>
    <recommendedName>
        <fullName evidence="4">Asp23/Gls24 family envelope stress response protein</fullName>
    </recommendedName>
</protein>
<comment type="caution">
    <text evidence="2">The sequence shown here is derived from an EMBL/GenBank/DDBJ whole genome shotgun (WGS) entry which is preliminary data.</text>
</comment>
<organism evidence="2 3">
    <name type="scientific">Streptomyces amritsarensis</name>
    <dbReference type="NCBI Taxonomy" id="681158"/>
    <lineage>
        <taxon>Bacteria</taxon>
        <taxon>Bacillati</taxon>
        <taxon>Actinomycetota</taxon>
        <taxon>Actinomycetes</taxon>
        <taxon>Kitasatosporales</taxon>
        <taxon>Streptomycetaceae</taxon>
        <taxon>Streptomyces</taxon>
    </lineage>
</organism>
<evidence type="ECO:0000256" key="1">
    <source>
        <dbReference type="SAM" id="MobiDB-lite"/>
    </source>
</evidence>
<dbReference type="EMBL" id="MQUR01000064">
    <property type="protein sequence ID" value="OLZ61913.1"/>
    <property type="molecule type" value="Genomic_DNA"/>
</dbReference>
<dbReference type="RefSeq" id="WP_076045872.1">
    <property type="nucleotide sequence ID" value="NZ_MQUR01000064.1"/>
</dbReference>
<evidence type="ECO:0000313" key="2">
    <source>
        <dbReference type="EMBL" id="OLZ61913.1"/>
    </source>
</evidence>
<keyword evidence="3" id="KW-1185">Reference proteome</keyword>
<reference evidence="2 3" key="1">
    <citation type="submission" date="2016-01" db="EMBL/GenBank/DDBJ databases">
        <title>Streptomyces amritsarensis strain MTCC 11845 genome sequencing and assembly.</title>
        <authorList>
            <person name="Sharma D."/>
            <person name="Nair G.R."/>
            <person name="Kaur G."/>
            <person name="Manhas R.K."/>
            <person name="Mayilraj S."/>
        </authorList>
    </citation>
    <scope>NUCLEOTIDE SEQUENCE [LARGE SCALE GENOMIC DNA]</scope>
    <source>
        <strain evidence="2 3">MTCC 11845</strain>
    </source>
</reference>
<feature type="region of interest" description="Disordered" evidence="1">
    <location>
        <begin position="1"/>
        <end position="39"/>
    </location>
</feature>